<gene>
    <name evidence="1" type="ORF">PORY_000885</name>
</gene>
<keyword evidence="2" id="KW-1185">Reference proteome</keyword>
<dbReference type="EMBL" id="JABTEG010000002">
    <property type="protein sequence ID" value="KAG4305975.1"/>
    <property type="molecule type" value="Genomic_DNA"/>
</dbReference>
<reference evidence="1 2" key="1">
    <citation type="journal article" date="2021" name="Commun. Biol.">
        <title>Genomic insights into the host specific adaptation of the Pneumocystis genus.</title>
        <authorList>
            <person name="Cisse O.H."/>
            <person name="Ma L."/>
            <person name="Dekker J.P."/>
            <person name="Khil P.P."/>
            <person name="Youn J.-H."/>
            <person name="Brenchley J.M."/>
            <person name="Blair R."/>
            <person name="Pahar B."/>
            <person name="Chabe M."/>
            <person name="Van Rompay K.K.A."/>
            <person name="Keesler R."/>
            <person name="Sukura A."/>
            <person name="Hirsch V."/>
            <person name="Kutty G."/>
            <person name="Liu Y."/>
            <person name="Peng L."/>
            <person name="Chen J."/>
            <person name="Song J."/>
            <person name="Weissenbacher-Lang C."/>
            <person name="Xu J."/>
            <person name="Upham N.S."/>
            <person name="Stajich J.E."/>
            <person name="Cuomo C.A."/>
            <person name="Cushion M.T."/>
            <person name="Kovacs J.A."/>
        </authorList>
    </citation>
    <scope>NUCLEOTIDE SEQUENCE [LARGE SCALE GENOMIC DNA]</scope>
    <source>
        <strain evidence="1 2">RABM</strain>
    </source>
</reference>
<evidence type="ECO:0000313" key="1">
    <source>
        <dbReference type="EMBL" id="KAG4305975.1"/>
    </source>
</evidence>
<organism evidence="1 2">
    <name type="scientific">Pneumocystis oryctolagi</name>
    <dbReference type="NCBI Taxonomy" id="42067"/>
    <lineage>
        <taxon>Eukaryota</taxon>
        <taxon>Fungi</taxon>
        <taxon>Dikarya</taxon>
        <taxon>Ascomycota</taxon>
        <taxon>Taphrinomycotina</taxon>
        <taxon>Pneumocystomycetes</taxon>
        <taxon>Pneumocystaceae</taxon>
        <taxon>Pneumocystis</taxon>
    </lineage>
</organism>
<name>A0ACB7CEN4_9ASCO</name>
<comment type="caution">
    <text evidence="1">The sequence shown here is derived from an EMBL/GenBank/DDBJ whole genome shotgun (WGS) entry which is preliminary data.</text>
</comment>
<protein>
    <submittedName>
        <fullName evidence="1">Uncharacterized protein</fullName>
    </submittedName>
</protein>
<accession>A0ACB7CEN4</accession>
<proteinExistence type="predicted"/>
<evidence type="ECO:0000313" key="2">
    <source>
        <dbReference type="Proteomes" id="UP000768646"/>
    </source>
</evidence>
<sequence length="208" mass="22412">MWLFSGKKTPTEQPKQETENTLIKSLYSVPDAPEIFDQSVLDPSILHPLAGLGKTLDYLSLEDAKLTSLPGGKTAFPSRGWSDDLTYGTGTVYASALGIGGIWGFFEGLTKTTENVSTRIRFNGILNSMTSRGPFLANSAGVIALGYNAINSTLGYYRGKHDDLNSIISGALAGVVYKSTRGVKSVIIFSGICSGMAGMWCFLKRFFI</sequence>
<dbReference type="Proteomes" id="UP000768646">
    <property type="component" value="Unassembled WGS sequence"/>
</dbReference>